<name>A0A921Q6Y1_SORBI</name>
<evidence type="ECO:0000313" key="2">
    <source>
        <dbReference type="EMBL" id="KAG0515220.1"/>
    </source>
</evidence>
<organism evidence="2 3">
    <name type="scientific">Sorghum bicolor</name>
    <name type="common">Sorghum</name>
    <name type="synonym">Sorghum vulgare</name>
    <dbReference type="NCBI Taxonomy" id="4558"/>
    <lineage>
        <taxon>Eukaryota</taxon>
        <taxon>Viridiplantae</taxon>
        <taxon>Streptophyta</taxon>
        <taxon>Embryophyta</taxon>
        <taxon>Tracheophyta</taxon>
        <taxon>Spermatophyta</taxon>
        <taxon>Magnoliopsida</taxon>
        <taxon>Liliopsida</taxon>
        <taxon>Poales</taxon>
        <taxon>Poaceae</taxon>
        <taxon>PACMAD clade</taxon>
        <taxon>Panicoideae</taxon>
        <taxon>Andropogonodae</taxon>
        <taxon>Andropogoneae</taxon>
        <taxon>Sorghinae</taxon>
        <taxon>Sorghum</taxon>
    </lineage>
</organism>
<feature type="region of interest" description="Disordered" evidence="1">
    <location>
        <begin position="37"/>
        <end position="89"/>
    </location>
</feature>
<evidence type="ECO:0000313" key="3">
    <source>
        <dbReference type="Proteomes" id="UP000807115"/>
    </source>
</evidence>
<dbReference type="EMBL" id="CM027689">
    <property type="protein sequence ID" value="KAG0515220.1"/>
    <property type="molecule type" value="Genomic_DNA"/>
</dbReference>
<feature type="region of interest" description="Disordered" evidence="1">
    <location>
        <begin position="115"/>
        <end position="139"/>
    </location>
</feature>
<feature type="compositionally biased region" description="Basic residues" evidence="1">
    <location>
        <begin position="37"/>
        <end position="46"/>
    </location>
</feature>
<dbReference type="AlphaFoldDB" id="A0A921Q6Y1"/>
<protein>
    <submittedName>
        <fullName evidence="2">Uncharacterized protein</fullName>
    </submittedName>
</protein>
<comment type="caution">
    <text evidence="2">The sequence shown here is derived from an EMBL/GenBank/DDBJ whole genome shotgun (WGS) entry which is preliminary data.</text>
</comment>
<accession>A0A921Q6Y1</accession>
<evidence type="ECO:0000256" key="1">
    <source>
        <dbReference type="SAM" id="MobiDB-lite"/>
    </source>
</evidence>
<dbReference type="Proteomes" id="UP000807115">
    <property type="component" value="Chromosome 10"/>
</dbReference>
<gene>
    <name evidence="2" type="ORF">BDA96_10G260000</name>
</gene>
<sequence>MEGAVKIGWSKTFSCVSLPARTAFGRAGWSTRHARCRRRFRRRRGPPRAVPVHLPRPGPATRSDLGPPDRAGNGGKPREGGRAPAIGSGAGRTCAGASGAGGRIIIIGINLTGGGGVDGGGGRERERERGSGDAEHEGVRSVVARSDPIVAAGLRHIFLLAAAVARIEGWSCTSTSEFQDFAGNST</sequence>
<feature type="compositionally biased region" description="Basic and acidic residues" evidence="1">
    <location>
        <begin position="121"/>
        <end position="139"/>
    </location>
</feature>
<reference evidence="2" key="1">
    <citation type="journal article" date="2019" name="BMC Genomics">
        <title>A new reference genome for Sorghum bicolor reveals high levels of sequence similarity between sweet and grain genotypes: implications for the genetics of sugar metabolism.</title>
        <authorList>
            <person name="Cooper E.A."/>
            <person name="Brenton Z.W."/>
            <person name="Flinn B.S."/>
            <person name="Jenkins J."/>
            <person name="Shu S."/>
            <person name="Flowers D."/>
            <person name="Luo F."/>
            <person name="Wang Y."/>
            <person name="Xia P."/>
            <person name="Barry K."/>
            <person name="Daum C."/>
            <person name="Lipzen A."/>
            <person name="Yoshinaga Y."/>
            <person name="Schmutz J."/>
            <person name="Saski C."/>
            <person name="Vermerris W."/>
            <person name="Kresovich S."/>
        </authorList>
    </citation>
    <scope>NUCLEOTIDE SEQUENCE</scope>
</reference>
<reference evidence="2" key="2">
    <citation type="submission" date="2020-10" db="EMBL/GenBank/DDBJ databases">
        <authorList>
            <person name="Cooper E.A."/>
            <person name="Brenton Z.W."/>
            <person name="Flinn B.S."/>
            <person name="Jenkins J."/>
            <person name="Shu S."/>
            <person name="Flowers D."/>
            <person name="Luo F."/>
            <person name="Wang Y."/>
            <person name="Xia P."/>
            <person name="Barry K."/>
            <person name="Daum C."/>
            <person name="Lipzen A."/>
            <person name="Yoshinaga Y."/>
            <person name="Schmutz J."/>
            <person name="Saski C."/>
            <person name="Vermerris W."/>
            <person name="Kresovich S."/>
        </authorList>
    </citation>
    <scope>NUCLEOTIDE SEQUENCE</scope>
</reference>
<proteinExistence type="predicted"/>